<dbReference type="GO" id="GO:0008934">
    <property type="term" value="F:inositol monophosphate 1-phosphatase activity"/>
    <property type="evidence" value="ECO:0007669"/>
    <property type="project" value="InterPro"/>
</dbReference>
<evidence type="ECO:0000256" key="6">
    <source>
        <dbReference type="ARBA" id="ARBA00022842"/>
    </source>
</evidence>
<comment type="catalytic activity">
    <reaction evidence="1 8">
        <text>a myo-inositol phosphate + H2O = myo-inositol + phosphate</text>
        <dbReference type="Rhea" id="RHEA:24056"/>
        <dbReference type="ChEBI" id="CHEBI:15377"/>
        <dbReference type="ChEBI" id="CHEBI:17268"/>
        <dbReference type="ChEBI" id="CHEBI:43474"/>
        <dbReference type="ChEBI" id="CHEBI:84139"/>
        <dbReference type="EC" id="3.1.3.25"/>
    </reaction>
</comment>
<comment type="similarity">
    <text evidence="3 8">Belongs to the inositol monophosphatase superfamily.</text>
</comment>
<evidence type="ECO:0000256" key="5">
    <source>
        <dbReference type="ARBA" id="ARBA00022801"/>
    </source>
</evidence>
<feature type="binding site" evidence="7">
    <location>
        <position position="108"/>
    </location>
    <ligand>
        <name>Mg(2+)</name>
        <dbReference type="ChEBI" id="CHEBI:18420"/>
        <label>1</label>
        <note>catalytic</note>
    </ligand>
</feature>
<dbReference type="SUPFAM" id="SSF56655">
    <property type="entry name" value="Carbohydrate phosphatase"/>
    <property type="match status" value="1"/>
</dbReference>
<dbReference type="GO" id="GO:0046854">
    <property type="term" value="P:phosphatidylinositol phosphate biosynthetic process"/>
    <property type="evidence" value="ECO:0007669"/>
    <property type="project" value="InterPro"/>
</dbReference>
<dbReference type="PANTHER" id="PTHR20854">
    <property type="entry name" value="INOSITOL MONOPHOSPHATASE"/>
    <property type="match status" value="1"/>
</dbReference>
<dbReference type="InterPro" id="IPR020583">
    <property type="entry name" value="Inositol_monoP_metal-BS"/>
</dbReference>
<evidence type="ECO:0000256" key="4">
    <source>
        <dbReference type="ARBA" id="ARBA00022723"/>
    </source>
</evidence>
<dbReference type="EC" id="3.1.3.25" evidence="8"/>
<name>A0A1G9BI73_ACTMZ</name>
<dbReference type="CDD" id="cd01639">
    <property type="entry name" value="IMPase"/>
    <property type="match status" value="1"/>
</dbReference>
<evidence type="ECO:0000256" key="8">
    <source>
        <dbReference type="RuleBase" id="RU364068"/>
    </source>
</evidence>
<dbReference type="Gene3D" id="3.40.190.80">
    <property type="match status" value="1"/>
</dbReference>
<feature type="binding site" evidence="7">
    <location>
        <position position="89"/>
    </location>
    <ligand>
        <name>Mg(2+)</name>
        <dbReference type="ChEBI" id="CHEBI:18420"/>
        <label>1</label>
        <note>catalytic</note>
    </ligand>
</feature>
<dbReference type="GO" id="GO:0046872">
    <property type="term" value="F:metal ion binding"/>
    <property type="evidence" value="ECO:0007669"/>
    <property type="project" value="UniProtKB-KW"/>
</dbReference>
<feature type="binding site" evidence="7">
    <location>
        <position position="232"/>
    </location>
    <ligand>
        <name>Mg(2+)</name>
        <dbReference type="ChEBI" id="CHEBI:18420"/>
        <label>1</label>
        <note>catalytic</note>
    </ligand>
</feature>
<evidence type="ECO:0000313" key="10">
    <source>
        <dbReference type="Proteomes" id="UP000199213"/>
    </source>
</evidence>
<dbReference type="PRINTS" id="PR00377">
    <property type="entry name" value="IMPHPHTASES"/>
</dbReference>
<comment type="cofactor">
    <cofactor evidence="2 7 8">
        <name>Mg(2+)</name>
        <dbReference type="ChEBI" id="CHEBI:18420"/>
    </cofactor>
</comment>
<reference evidence="10" key="1">
    <citation type="submission" date="2016-10" db="EMBL/GenBank/DDBJ databases">
        <authorList>
            <person name="Varghese N."/>
            <person name="Submissions S."/>
        </authorList>
    </citation>
    <scope>NUCLEOTIDE SEQUENCE [LARGE SCALE GENOMIC DNA]</scope>
    <source>
        <strain evidence="10">DSM 45460</strain>
    </source>
</reference>
<evidence type="ECO:0000256" key="2">
    <source>
        <dbReference type="ARBA" id="ARBA00001946"/>
    </source>
</evidence>
<keyword evidence="6 7" id="KW-0460">Magnesium</keyword>
<evidence type="ECO:0000313" key="9">
    <source>
        <dbReference type="EMBL" id="SDK39199.1"/>
    </source>
</evidence>
<keyword evidence="4 7" id="KW-0479">Metal-binding</keyword>
<proteinExistence type="inferred from homology"/>
<dbReference type="Proteomes" id="UP000199213">
    <property type="component" value="Unassembled WGS sequence"/>
</dbReference>
<dbReference type="InterPro" id="IPR033942">
    <property type="entry name" value="IMPase"/>
</dbReference>
<dbReference type="AlphaFoldDB" id="A0A1G9BI73"/>
<dbReference type="PROSITE" id="PS00630">
    <property type="entry name" value="IMP_2"/>
    <property type="match status" value="1"/>
</dbReference>
<evidence type="ECO:0000256" key="7">
    <source>
        <dbReference type="PIRSR" id="PIRSR600760-2"/>
    </source>
</evidence>
<evidence type="ECO:0000256" key="1">
    <source>
        <dbReference type="ARBA" id="ARBA00001033"/>
    </source>
</evidence>
<dbReference type="Gene3D" id="3.30.540.10">
    <property type="entry name" value="Fructose-1,6-Bisphosphatase, subunit A, domain 1"/>
    <property type="match status" value="1"/>
</dbReference>
<dbReference type="PANTHER" id="PTHR20854:SF4">
    <property type="entry name" value="INOSITOL-1-MONOPHOSPHATASE-RELATED"/>
    <property type="match status" value="1"/>
</dbReference>
<feature type="binding site" evidence="7">
    <location>
        <position position="107"/>
    </location>
    <ligand>
        <name>Mg(2+)</name>
        <dbReference type="ChEBI" id="CHEBI:18420"/>
        <label>1</label>
        <note>catalytic</note>
    </ligand>
</feature>
<gene>
    <name evidence="9" type="ORF">SAMN04487820_107170</name>
</gene>
<dbReference type="EMBL" id="FNFM01000007">
    <property type="protein sequence ID" value="SDK39199.1"/>
    <property type="molecule type" value="Genomic_DNA"/>
</dbReference>
<organism evidence="9 10">
    <name type="scientific">Actinopolyspora mzabensis</name>
    <dbReference type="NCBI Taxonomy" id="995066"/>
    <lineage>
        <taxon>Bacteria</taxon>
        <taxon>Bacillati</taxon>
        <taxon>Actinomycetota</taxon>
        <taxon>Actinomycetes</taxon>
        <taxon>Actinopolysporales</taxon>
        <taxon>Actinopolysporaceae</taxon>
        <taxon>Actinopolyspora</taxon>
    </lineage>
</organism>
<keyword evidence="5 8" id="KW-0378">Hydrolase</keyword>
<keyword evidence="10" id="KW-1185">Reference proteome</keyword>
<dbReference type="Pfam" id="PF00459">
    <property type="entry name" value="Inositol_P"/>
    <property type="match status" value="1"/>
</dbReference>
<evidence type="ECO:0000256" key="3">
    <source>
        <dbReference type="ARBA" id="ARBA00009759"/>
    </source>
</evidence>
<accession>A0A1G9BI73</accession>
<dbReference type="InterPro" id="IPR000760">
    <property type="entry name" value="Inositol_monophosphatase-like"/>
</dbReference>
<dbReference type="InterPro" id="IPR020550">
    <property type="entry name" value="Inositol_monophosphatase_CS"/>
</dbReference>
<sequence length="286" mass="30060">MQTLTALCCDVNVGLTHQYDAVGLRDTSVLVAREAAELAMTMRNEIVTTGTVDTKSTETDVVTAADRAVEKLIRQRLAELRPGESVLGEEEGGAAEQAGLRWVVDPIDGTVNYLYGYPAYAVSIAAQLDGVSLAGAVVEPSSGRVWSAAVGHGADLDGEPLRVSDSRRLDLALLGTGFSYLRQRRVRQASLLLELAGEIRDIRRGGAASLELCAVAAGWLDGYYEHGLSRWDWAAGSLIAAEAGARLRLPTTGTTDGLGDEAIVCAAPGIADGLTGKLLEHGAADI</sequence>
<dbReference type="GO" id="GO:0006020">
    <property type="term" value="P:inositol metabolic process"/>
    <property type="evidence" value="ECO:0007669"/>
    <property type="project" value="TreeGrafter"/>
</dbReference>
<protein>
    <recommendedName>
        <fullName evidence="8">Inositol-1-monophosphatase</fullName>
        <ecNumber evidence="8">3.1.3.25</ecNumber>
    </recommendedName>
</protein>
<dbReference type="GO" id="GO:0007165">
    <property type="term" value="P:signal transduction"/>
    <property type="evidence" value="ECO:0007669"/>
    <property type="project" value="TreeGrafter"/>
</dbReference>
<feature type="binding site" evidence="7">
    <location>
        <position position="105"/>
    </location>
    <ligand>
        <name>Mg(2+)</name>
        <dbReference type="ChEBI" id="CHEBI:18420"/>
        <label>1</label>
        <note>catalytic</note>
    </ligand>
</feature>
<dbReference type="PROSITE" id="PS00629">
    <property type="entry name" value="IMP_1"/>
    <property type="match status" value="1"/>
</dbReference>